<organism evidence="1">
    <name type="scientific">Leptocylindrus danicus</name>
    <dbReference type="NCBI Taxonomy" id="163516"/>
    <lineage>
        <taxon>Eukaryota</taxon>
        <taxon>Sar</taxon>
        <taxon>Stramenopiles</taxon>
        <taxon>Ochrophyta</taxon>
        <taxon>Bacillariophyta</taxon>
        <taxon>Coscinodiscophyceae</taxon>
        <taxon>Chaetocerotophycidae</taxon>
        <taxon>Leptocylindrales</taxon>
        <taxon>Leptocylindraceae</taxon>
        <taxon>Leptocylindrus</taxon>
    </lineage>
</organism>
<protein>
    <submittedName>
        <fullName evidence="1">Uncharacterized protein</fullName>
    </submittedName>
</protein>
<dbReference type="AlphaFoldDB" id="A0A7S2P129"/>
<proteinExistence type="predicted"/>
<dbReference type="PANTHER" id="PTHR36401">
    <property type="entry name" value="NADH DEHYDROGENASE [UBIQUINONE] 1 BETA SUBCOMPLEX SUBUNIT 8, MITOCHONDRIAL"/>
    <property type="match status" value="1"/>
</dbReference>
<reference evidence="1" key="1">
    <citation type="submission" date="2021-01" db="EMBL/GenBank/DDBJ databases">
        <authorList>
            <person name="Corre E."/>
            <person name="Pelletier E."/>
            <person name="Niang G."/>
            <person name="Scheremetjew M."/>
            <person name="Finn R."/>
            <person name="Kale V."/>
            <person name="Holt S."/>
            <person name="Cochrane G."/>
            <person name="Meng A."/>
            <person name="Brown T."/>
            <person name="Cohen L."/>
        </authorList>
    </citation>
    <scope>NUCLEOTIDE SEQUENCE</scope>
    <source>
        <strain evidence="1">B650</strain>
    </source>
</reference>
<dbReference type="InterPro" id="IPR038863">
    <property type="entry name" value="Put_Complex_I_su8"/>
</dbReference>
<gene>
    <name evidence="1" type="ORF">LDAN0321_LOCUS6957</name>
</gene>
<dbReference type="EMBL" id="HBGY01011005">
    <property type="protein sequence ID" value="CAD9569676.1"/>
    <property type="molecule type" value="Transcribed_RNA"/>
</dbReference>
<name>A0A7S2P129_9STRA</name>
<sequence>MASRLQTLKAPAVRCINKALAAQQARSLGSSPPTPPFARNLAPTTKLVEDHELVWDDGVAPELTIDFDSQHISTGEGLAWWLGGLGFFTGLFQFCKTIDMESKNPAVNRKADIVGDFKNYGGKDEDMPEIEGYQFNK</sequence>
<accession>A0A7S2P129</accession>
<dbReference type="PANTHER" id="PTHR36401:SF1">
    <property type="entry name" value="NADH DEHYDROGENASE [UBIQUINONE] 1 BETA SUBCOMPLEX SUBUNIT 8, MITOCHONDRIAL"/>
    <property type="match status" value="1"/>
</dbReference>
<evidence type="ECO:0000313" key="1">
    <source>
        <dbReference type="EMBL" id="CAD9569676.1"/>
    </source>
</evidence>